<evidence type="ECO:0000256" key="4">
    <source>
        <dbReference type="ARBA" id="ARBA00023242"/>
    </source>
</evidence>
<dbReference type="PANTHER" id="PTHR46834">
    <property type="entry name" value="TRANSCRIPTION FACTOR BHLH91"/>
    <property type="match status" value="1"/>
</dbReference>
<comment type="caution">
    <text evidence="6">The sequence shown here is derived from an EMBL/GenBank/DDBJ whole genome shotgun (WGS) entry which is preliminary data.</text>
</comment>
<dbReference type="SMART" id="SM00353">
    <property type="entry name" value="HLH"/>
    <property type="match status" value="1"/>
</dbReference>
<dbReference type="GO" id="GO:0048658">
    <property type="term" value="P:anther wall tapetum development"/>
    <property type="evidence" value="ECO:0007669"/>
    <property type="project" value="InterPro"/>
</dbReference>
<dbReference type="CDD" id="cd18918">
    <property type="entry name" value="bHLH_AtMYC1_like"/>
    <property type="match status" value="1"/>
</dbReference>
<dbReference type="Gene3D" id="4.10.280.10">
    <property type="entry name" value="Helix-loop-helix DNA-binding domain"/>
    <property type="match status" value="1"/>
</dbReference>
<dbReference type="InterPro" id="IPR045895">
    <property type="entry name" value="bHLH91-like"/>
</dbReference>
<dbReference type="AlphaFoldDB" id="A0AAD8M8J8"/>
<evidence type="ECO:0000313" key="6">
    <source>
        <dbReference type="EMBL" id="KAK1364681.1"/>
    </source>
</evidence>
<dbReference type="GO" id="GO:0005634">
    <property type="term" value="C:nucleus"/>
    <property type="evidence" value="ECO:0007669"/>
    <property type="project" value="UniProtKB-SubCell"/>
</dbReference>
<accession>A0AAD8M8J8</accession>
<organism evidence="6 7">
    <name type="scientific">Heracleum sosnowskyi</name>
    <dbReference type="NCBI Taxonomy" id="360622"/>
    <lineage>
        <taxon>Eukaryota</taxon>
        <taxon>Viridiplantae</taxon>
        <taxon>Streptophyta</taxon>
        <taxon>Embryophyta</taxon>
        <taxon>Tracheophyta</taxon>
        <taxon>Spermatophyta</taxon>
        <taxon>Magnoliopsida</taxon>
        <taxon>eudicotyledons</taxon>
        <taxon>Gunneridae</taxon>
        <taxon>Pentapetalae</taxon>
        <taxon>asterids</taxon>
        <taxon>campanulids</taxon>
        <taxon>Apiales</taxon>
        <taxon>Apiaceae</taxon>
        <taxon>Apioideae</taxon>
        <taxon>apioid superclade</taxon>
        <taxon>Tordylieae</taxon>
        <taxon>Tordyliinae</taxon>
        <taxon>Heracleum</taxon>
    </lineage>
</organism>
<dbReference type="GO" id="GO:0006355">
    <property type="term" value="P:regulation of DNA-templated transcription"/>
    <property type="evidence" value="ECO:0007669"/>
    <property type="project" value="InterPro"/>
</dbReference>
<protein>
    <submittedName>
        <fullName evidence="6">Basic helix-loop-helix transcription factor</fullName>
    </submittedName>
</protein>
<dbReference type="EMBL" id="JAUIZM010000009">
    <property type="protein sequence ID" value="KAK1364681.1"/>
    <property type="molecule type" value="Genomic_DNA"/>
</dbReference>
<dbReference type="SUPFAM" id="SSF47459">
    <property type="entry name" value="HLH, helix-loop-helix DNA-binding domain"/>
    <property type="match status" value="1"/>
</dbReference>
<keyword evidence="4" id="KW-0539">Nucleus</keyword>
<dbReference type="PROSITE" id="PS50888">
    <property type="entry name" value="BHLH"/>
    <property type="match status" value="1"/>
</dbReference>
<evidence type="ECO:0000259" key="5">
    <source>
        <dbReference type="PROSITE" id="PS50888"/>
    </source>
</evidence>
<dbReference type="Pfam" id="PF00010">
    <property type="entry name" value="HLH"/>
    <property type="match status" value="1"/>
</dbReference>
<comment type="subcellular location">
    <subcellularLocation>
        <location evidence="1">Nucleus</location>
    </subcellularLocation>
</comment>
<keyword evidence="7" id="KW-1185">Reference proteome</keyword>
<gene>
    <name evidence="6" type="ORF">POM88_040242</name>
</gene>
<keyword evidence="2" id="KW-0805">Transcription regulation</keyword>
<reference evidence="6" key="2">
    <citation type="submission" date="2023-05" db="EMBL/GenBank/DDBJ databases">
        <authorList>
            <person name="Schelkunov M.I."/>
        </authorList>
    </citation>
    <scope>NUCLEOTIDE SEQUENCE</scope>
    <source>
        <strain evidence="6">Hsosn_3</strain>
        <tissue evidence="6">Leaf</tissue>
    </source>
</reference>
<feature type="domain" description="BHLH" evidence="5">
    <location>
        <begin position="197"/>
        <end position="246"/>
    </location>
</feature>
<evidence type="ECO:0000256" key="3">
    <source>
        <dbReference type="ARBA" id="ARBA00023163"/>
    </source>
</evidence>
<evidence type="ECO:0000313" key="7">
    <source>
        <dbReference type="Proteomes" id="UP001237642"/>
    </source>
</evidence>
<name>A0AAD8M8J8_9APIA</name>
<evidence type="ECO:0000256" key="1">
    <source>
        <dbReference type="ARBA" id="ARBA00004123"/>
    </source>
</evidence>
<dbReference type="InterPro" id="IPR011598">
    <property type="entry name" value="bHLH_dom"/>
</dbReference>
<dbReference type="InterPro" id="IPR045896">
    <property type="entry name" value="MYC1-like_bHLH"/>
</dbReference>
<dbReference type="GO" id="GO:0046983">
    <property type="term" value="F:protein dimerization activity"/>
    <property type="evidence" value="ECO:0007669"/>
    <property type="project" value="InterPro"/>
</dbReference>
<keyword evidence="3" id="KW-0804">Transcription</keyword>
<dbReference type="PANTHER" id="PTHR46834:SF1">
    <property type="entry name" value="TRANSCRIPTION FACTOR BHLH10"/>
    <property type="match status" value="1"/>
</dbReference>
<evidence type="ECO:0000256" key="2">
    <source>
        <dbReference type="ARBA" id="ARBA00023015"/>
    </source>
</evidence>
<dbReference type="Proteomes" id="UP001237642">
    <property type="component" value="Unassembled WGS sequence"/>
</dbReference>
<sequence length="400" mass="44936">MILNSDHNNECFDATSIQDQTLGQQIVVPNFSPSITYTQQDALGFEYQNQMGLEIDNQMIQENGLANWDINQDLNFTQQPQMVNTFSTQNQSFVNSDSYFFTQTPCTQTNDMLNFSSISFTNPNQKFVFSGDVGNVSGSNILFDPMSHLNLPPQTPLFRELFHQSFPGAKSDGNGEFDNGVFDFGGEMKFSAKGREAKTTKHLGTERQRRVDLGGKYTILKELIPSPTKGDRASIVADGINYIKELQRTVNELKVMVEKKRYHRDRLRRLKIEDESGLEVESGKPNGEMGQAYNGPSLRSSWLQRKSKNIEVDVRIIDDEVTIKLVQQKRINSLLVVSKVLDELQLDLQHVAGGLIGDFYSFLLNSKICEGSSAYASAIANKLIDVVDRQYAASQTSSSY</sequence>
<dbReference type="InterPro" id="IPR036638">
    <property type="entry name" value="HLH_DNA-bd_sf"/>
</dbReference>
<proteinExistence type="predicted"/>
<reference evidence="6" key="1">
    <citation type="submission" date="2023-02" db="EMBL/GenBank/DDBJ databases">
        <title>Genome of toxic invasive species Heracleum sosnowskyi carries increased number of genes despite the absence of recent whole-genome duplications.</title>
        <authorList>
            <person name="Schelkunov M."/>
            <person name="Shtratnikova V."/>
            <person name="Makarenko M."/>
            <person name="Klepikova A."/>
            <person name="Omelchenko D."/>
            <person name="Novikova G."/>
            <person name="Obukhova E."/>
            <person name="Bogdanov V."/>
            <person name="Penin A."/>
            <person name="Logacheva M."/>
        </authorList>
    </citation>
    <scope>NUCLEOTIDE SEQUENCE</scope>
    <source>
        <strain evidence="6">Hsosn_3</strain>
        <tissue evidence="6">Leaf</tissue>
    </source>
</reference>